<feature type="compositionally biased region" description="Low complexity" evidence="1">
    <location>
        <begin position="1"/>
        <end position="16"/>
    </location>
</feature>
<keyword evidence="3" id="KW-1185">Reference proteome</keyword>
<evidence type="ECO:0000313" key="3">
    <source>
        <dbReference type="Proteomes" id="UP000265520"/>
    </source>
</evidence>
<dbReference type="EMBL" id="LXQA010781330">
    <property type="protein sequence ID" value="MCI70709.1"/>
    <property type="molecule type" value="Genomic_DNA"/>
</dbReference>
<comment type="caution">
    <text evidence="2">The sequence shown here is derived from an EMBL/GenBank/DDBJ whole genome shotgun (WGS) entry which is preliminary data.</text>
</comment>
<evidence type="ECO:0000256" key="1">
    <source>
        <dbReference type="SAM" id="MobiDB-lite"/>
    </source>
</evidence>
<feature type="region of interest" description="Disordered" evidence="1">
    <location>
        <begin position="1"/>
        <end position="42"/>
    </location>
</feature>
<evidence type="ECO:0000313" key="2">
    <source>
        <dbReference type="EMBL" id="MCI70709.1"/>
    </source>
</evidence>
<name>A0A392UB09_9FABA</name>
<dbReference type="Proteomes" id="UP000265520">
    <property type="component" value="Unassembled WGS sequence"/>
</dbReference>
<reference evidence="2 3" key="1">
    <citation type="journal article" date="2018" name="Front. Plant Sci.">
        <title>Red Clover (Trifolium pratense) and Zigzag Clover (T. medium) - A Picture of Genomic Similarities and Differences.</title>
        <authorList>
            <person name="Dluhosova J."/>
            <person name="Istvanek J."/>
            <person name="Nedelnik J."/>
            <person name="Repkova J."/>
        </authorList>
    </citation>
    <scope>NUCLEOTIDE SEQUENCE [LARGE SCALE GENOMIC DNA]</scope>
    <source>
        <strain evidence="3">cv. 10/8</strain>
        <tissue evidence="2">Leaf</tissue>
    </source>
</reference>
<sequence>MAAPALGAGLATPGAAHSLSKHASATTSRLAQQEHAPRLGQS</sequence>
<protein>
    <submittedName>
        <fullName evidence="2">Uncharacterized protein</fullName>
    </submittedName>
</protein>
<proteinExistence type="predicted"/>
<feature type="compositionally biased region" description="Polar residues" evidence="1">
    <location>
        <begin position="21"/>
        <end position="31"/>
    </location>
</feature>
<organism evidence="2 3">
    <name type="scientific">Trifolium medium</name>
    <dbReference type="NCBI Taxonomy" id="97028"/>
    <lineage>
        <taxon>Eukaryota</taxon>
        <taxon>Viridiplantae</taxon>
        <taxon>Streptophyta</taxon>
        <taxon>Embryophyta</taxon>
        <taxon>Tracheophyta</taxon>
        <taxon>Spermatophyta</taxon>
        <taxon>Magnoliopsida</taxon>
        <taxon>eudicotyledons</taxon>
        <taxon>Gunneridae</taxon>
        <taxon>Pentapetalae</taxon>
        <taxon>rosids</taxon>
        <taxon>fabids</taxon>
        <taxon>Fabales</taxon>
        <taxon>Fabaceae</taxon>
        <taxon>Papilionoideae</taxon>
        <taxon>50 kb inversion clade</taxon>
        <taxon>NPAAA clade</taxon>
        <taxon>Hologalegina</taxon>
        <taxon>IRL clade</taxon>
        <taxon>Trifolieae</taxon>
        <taxon>Trifolium</taxon>
    </lineage>
</organism>
<feature type="non-terminal residue" evidence="2">
    <location>
        <position position="42"/>
    </location>
</feature>
<accession>A0A392UB09</accession>
<dbReference type="AlphaFoldDB" id="A0A392UB09"/>